<evidence type="ECO:0000313" key="5">
    <source>
        <dbReference type="EMBL" id="CAK5272242.1"/>
    </source>
</evidence>
<accession>A0AAD2HAX7</accession>
<dbReference type="EMBL" id="CAVNYO010000181">
    <property type="protein sequence ID" value="CAK5272242.1"/>
    <property type="molecule type" value="Genomic_DNA"/>
</dbReference>
<proteinExistence type="predicted"/>
<feature type="compositionally biased region" description="Basic and acidic residues" evidence="1">
    <location>
        <begin position="977"/>
        <end position="992"/>
    </location>
</feature>
<name>A0AAD2HAX7_9AGAR</name>
<dbReference type="InterPro" id="IPR027842">
    <property type="entry name" value="HAM1-like_C"/>
</dbReference>
<sequence length="1817" mass="199935">MSPISAESDQEDSDAELWKAFDDDTKFPSSNVLKRKRLFAAESTAYRGYRRVKQRRPAKSSIQFRTSSCRLDEAVTDPYIIAGFQTLEDEEAFRGISQLPTGVIWETARLVSSERLTEARCDVLEGLQGSNADSVPRALQVLTKEQARGIEGDAAFSAERQAQCPWSELDREELALSADPLAGLGNCAEIEDGGYYGGKICFAGDIGLDKAGVATILCKWASRFALGLSNSVPGPEIAPEHVEEIRDLGSSEGSNMTDGCGLSTPALHLKVRRMFNLESTPTALQMRYGGRKGMLLQFPGTNLDTVPKAAFRDPSQVKIRLGAQSQRHRANTTLDILRFSRTKTPTRISPEVIINLEHNGVPASVFLGLQERYLAAGVDDLVFWARMTMMETIWICSSSGRPLKEAKACILPAGGYRDEMEEQHEEDEDEDGDLTGDRFDRVFHERSTAWWPDYISGCPSSLAETVMALLDAGFTPQSLPVLRDKLKQIALKKIKYRSHHFRYDVLQSASAFVVPDAWEVLGENEIHFKSSRREFNVGSDGLETDIILGDVLKSQSCQEIELHDVVDVIVCSVKGSRRLIDYLAGGDYDGDTAVVIWDKSIVEPFRNAPERFSVEPRELAANFQRNDTSVSTFNINFSGTSEAEKVFELQSYLLGSLRNPSMIGRYSTFHDSSIVLNGYDHPETIMLAYKFCKILDSPKTGYLIKDHVYRNDLARPHGNPRGPKWKSKANESQFAHQSNRVPVQRRCTSAIPSLSRPFIMDVLQDEASRQEAVWLRSIEDLFRPFEQQSPHVLDDALADPWRKYASFADARAKEKDVGPRSDLGIIATHVQRLYVRHALVLSGRSAKELPSSPAKSLFTGKEITARQDALRTLSRDFASGPKLGELATMADEGLVARLRASYAYLYDFEKKVHADGWSRFPWNVAMGELCKIKASSLGSHKVVTTSFYERVALDEQPAISIARALLVTPMGSCCSTRRKESPETRPLLRESSTDETNGTYPGPTRSGYEKFADVFAALSAGKLPSQEQTSTGLRSLISLVDLQSPSGLNSAGLNEREVDAVGAAQELLDAVLRIGLEKNYDDKIQELYYHASRTLNDANDEVPIQLNAEVTVNGAPVKIDRKQIPGDTARLVASIKPLTRLLLTESAFRILVSDILTTTREIVAETASEIGQAAANVEAAAFSIAQVATTGSGGDGNAASQAEEAVLEVKEAAERAQDDIAAVGLQSAERVKENIIERIQLSVSQIQSRPEYKDAMSTVLRLLQKYSDKLGSLTKAASDEHVAVSAEIDMSESFAEALGDLKILLERFASHHSLDPLLHSFKAAITDVLAAPNSDLREYLSVVGVWFERALSDPSFARSAKAKRGAEELYDTGKLLLAAQENARWARDFRQMVSEAQAFSDALQTDKSTRQLLQAIQHTVAATEDMFLSVRGRGSWRDTLRSRLLRWLIPRVLKNIRNLPMPRVEYKSKTLDVAVDAVLLTPSSTSASLSPDSVLVQNWNEFKLDMTVPDAVLQASSRTRARVEGVRCSAHGFGYFVDYKGPLSFLRYSDEGIIDVDIGQPGASGEGIVLDVDIETIDEERRTPGEPLFKVRDVTVDVPGLAFNIRHSRHSILNTLLLQPLSAPVVRLVLRSVLEQQVHSAVEWADRLVTAVTEEAARIGARRNEEPTIQDYYAAALATAPAFFESSPSTQPTGTSTSHTDATFKGIIHTTMTVPENNDDPVEETVLAVGGGAQLFPNKGIPESAGPSVLDTVVDGARELVGKAKEPLQQRRSRPCVREANSTERSAGRRRGSSSSGSRVAGGATRLIGQDLRSMCS</sequence>
<evidence type="ECO:0000259" key="4">
    <source>
        <dbReference type="Pfam" id="PF19343"/>
    </source>
</evidence>
<feature type="domain" description="HAM1-like C-terminal" evidence="3">
    <location>
        <begin position="1596"/>
        <end position="1686"/>
    </location>
</feature>
<keyword evidence="6" id="KW-1185">Reference proteome</keyword>
<dbReference type="PANTHER" id="PTHR31138:SF1">
    <property type="entry name" value="PDZ DOMAIN-CONTAINING PROTEIN"/>
    <property type="match status" value="1"/>
</dbReference>
<dbReference type="Pfam" id="PF19343">
    <property type="entry name" value="HAM1_N"/>
    <property type="match status" value="2"/>
</dbReference>
<dbReference type="InterPro" id="IPR045967">
    <property type="entry name" value="HAM1-like_N"/>
</dbReference>
<feature type="domain" description="HAM1-like N-terminal" evidence="4">
    <location>
        <begin position="1212"/>
        <end position="1579"/>
    </location>
</feature>
<feature type="domain" description="HAM1-like N-terminal" evidence="4">
    <location>
        <begin position="1013"/>
        <end position="1203"/>
    </location>
</feature>
<organism evidence="5 6">
    <name type="scientific">Mycena citricolor</name>
    <dbReference type="NCBI Taxonomy" id="2018698"/>
    <lineage>
        <taxon>Eukaryota</taxon>
        <taxon>Fungi</taxon>
        <taxon>Dikarya</taxon>
        <taxon>Basidiomycota</taxon>
        <taxon>Agaricomycotina</taxon>
        <taxon>Agaricomycetes</taxon>
        <taxon>Agaricomycetidae</taxon>
        <taxon>Agaricales</taxon>
        <taxon>Marasmiineae</taxon>
        <taxon>Mycenaceae</taxon>
        <taxon>Mycena</taxon>
    </lineage>
</organism>
<reference evidence="5" key="1">
    <citation type="submission" date="2023-11" db="EMBL/GenBank/DDBJ databases">
        <authorList>
            <person name="De Vega J J."/>
            <person name="De Vega J J."/>
        </authorList>
    </citation>
    <scope>NUCLEOTIDE SEQUENCE</scope>
</reference>
<protein>
    <recommendedName>
        <fullName evidence="7">RNA-directed RNA polymerase</fullName>
    </recommendedName>
</protein>
<feature type="domain" description="RDRP core" evidence="2">
    <location>
        <begin position="216"/>
        <end position="733"/>
    </location>
</feature>
<feature type="compositionally biased region" description="Low complexity" evidence="1">
    <location>
        <begin position="1793"/>
        <end position="1804"/>
    </location>
</feature>
<feature type="region of interest" description="Disordered" evidence="1">
    <location>
        <begin position="975"/>
        <end position="1003"/>
    </location>
</feature>
<evidence type="ECO:0000256" key="1">
    <source>
        <dbReference type="SAM" id="MobiDB-lite"/>
    </source>
</evidence>
<evidence type="ECO:0000259" key="2">
    <source>
        <dbReference type="Pfam" id="PF05183"/>
    </source>
</evidence>
<dbReference type="Proteomes" id="UP001295794">
    <property type="component" value="Unassembled WGS sequence"/>
</dbReference>
<dbReference type="GO" id="GO:0003968">
    <property type="term" value="F:RNA-directed RNA polymerase activity"/>
    <property type="evidence" value="ECO:0007669"/>
    <property type="project" value="InterPro"/>
</dbReference>
<gene>
    <name evidence="5" type="ORF">MYCIT1_LOCUS17845</name>
</gene>
<dbReference type="PANTHER" id="PTHR31138">
    <property type="entry name" value="CHROMOSOME 19, WHOLE GENOME SHOTGUN SEQUENCE"/>
    <property type="match status" value="1"/>
</dbReference>
<dbReference type="Pfam" id="PF05183">
    <property type="entry name" value="RdRP"/>
    <property type="match status" value="1"/>
</dbReference>
<evidence type="ECO:0008006" key="7">
    <source>
        <dbReference type="Google" id="ProtNLM"/>
    </source>
</evidence>
<evidence type="ECO:0000259" key="3">
    <source>
        <dbReference type="Pfam" id="PF14613"/>
    </source>
</evidence>
<feature type="region of interest" description="Disordered" evidence="1">
    <location>
        <begin position="1763"/>
        <end position="1817"/>
    </location>
</feature>
<comment type="caution">
    <text evidence="5">The sequence shown here is derived from an EMBL/GenBank/DDBJ whole genome shotgun (WGS) entry which is preliminary data.</text>
</comment>
<dbReference type="Pfam" id="PF14613">
    <property type="entry name" value="HAM1_C"/>
    <property type="match status" value="1"/>
</dbReference>
<evidence type="ECO:0000313" key="6">
    <source>
        <dbReference type="Proteomes" id="UP001295794"/>
    </source>
</evidence>
<dbReference type="InterPro" id="IPR057596">
    <property type="entry name" value="RDRP_core"/>
</dbReference>